<keyword evidence="4" id="KW-1185">Reference proteome</keyword>
<evidence type="ECO:0000256" key="1">
    <source>
        <dbReference type="SAM" id="MobiDB-lite"/>
    </source>
</evidence>
<accession>A0A5J9TVG8</accession>
<proteinExistence type="predicted"/>
<dbReference type="OrthoDB" id="582405at2759"/>
<feature type="domain" description="DUF1618" evidence="2">
    <location>
        <begin position="2"/>
        <end position="56"/>
    </location>
</feature>
<reference evidence="3 4" key="1">
    <citation type="journal article" date="2019" name="Sci. Rep.">
        <title>A high-quality genome of Eragrostis curvula grass provides insights into Poaceae evolution and supports new strategies to enhance forage quality.</title>
        <authorList>
            <person name="Carballo J."/>
            <person name="Santos B.A.C.M."/>
            <person name="Zappacosta D."/>
            <person name="Garbus I."/>
            <person name="Selva J.P."/>
            <person name="Gallo C.A."/>
            <person name="Diaz A."/>
            <person name="Albertini E."/>
            <person name="Caccamo M."/>
            <person name="Echenique V."/>
        </authorList>
    </citation>
    <scope>NUCLEOTIDE SEQUENCE [LARGE SCALE GENOMIC DNA]</scope>
    <source>
        <strain evidence="4">cv. Victoria</strain>
        <tissue evidence="3">Leaf</tissue>
    </source>
</reference>
<evidence type="ECO:0000313" key="3">
    <source>
        <dbReference type="EMBL" id="TVU15366.1"/>
    </source>
</evidence>
<sequence>MLRTWMLSPDLTEWREDGAVLRVGDFWDSESFRDAGLPRLTPMTPVLSVDEDDAVCFTITDYDRVEKADNWGQIWWQLVHKACYMLRVDTARNKVLSSTMSTCKTLFWPELLASEFSAYLQEGSKDHQEQQKTDTEGKKHARRSPGLKTKLKKRRLIIKRAHKNSSH</sequence>
<dbReference type="AlphaFoldDB" id="A0A5J9TVG8"/>
<feature type="region of interest" description="Disordered" evidence="1">
    <location>
        <begin position="123"/>
        <end position="150"/>
    </location>
</feature>
<organism evidence="3 4">
    <name type="scientific">Eragrostis curvula</name>
    <name type="common">weeping love grass</name>
    <dbReference type="NCBI Taxonomy" id="38414"/>
    <lineage>
        <taxon>Eukaryota</taxon>
        <taxon>Viridiplantae</taxon>
        <taxon>Streptophyta</taxon>
        <taxon>Embryophyta</taxon>
        <taxon>Tracheophyta</taxon>
        <taxon>Spermatophyta</taxon>
        <taxon>Magnoliopsida</taxon>
        <taxon>Liliopsida</taxon>
        <taxon>Poales</taxon>
        <taxon>Poaceae</taxon>
        <taxon>PACMAD clade</taxon>
        <taxon>Chloridoideae</taxon>
        <taxon>Eragrostideae</taxon>
        <taxon>Eragrostidinae</taxon>
        <taxon>Eragrostis</taxon>
    </lineage>
</organism>
<dbReference type="Pfam" id="PF07762">
    <property type="entry name" value="DUF1618"/>
    <property type="match status" value="1"/>
</dbReference>
<comment type="caution">
    <text evidence="3">The sequence shown here is derived from an EMBL/GenBank/DDBJ whole genome shotgun (WGS) entry which is preliminary data.</text>
</comment>
<evidence type="ECO:0000259" key="2">
    <source>
        <dbReference type="Pfam" id="PF07762"/>
    </source>
</evidence>
<gene>
    <name evidence="3" type="ORF">EJB05_38884</name>
</gene>
<dbReference type="Proteomes" id="UP000324897">
    <property type="component" value="Unassembled WGS sequence"/>
</dbReference>
<name>A0A5J9TVG8_9POAL</name>
<evidence type="ECO:0000313" key="4">
    <source>
        <dbReference type="Proteomes" id="UP000324897"/>
    </source>
</evidence>
<feature type="compositionally biased region" description="Basic and acidic residues" evidence="1">
    <location>
        <begin position="123"/>
        <end position="138"/>
    </location>
</feature>
<dbReference type="EMBL" id="RWGY01000031">
    <property type="protein sequence ID" value="TVU15366.1"/>
    <property type="molecule type" value="Genomic_DNA"/>
</dbReference>
<protein>
    <recommendedName>
        <fullName evidence="2">DUF1618 domain-containing protein</fullName>
    </recommendedName>
</protein>
<dbReference type="InterPro" id="IPR011676">
    <property type="entry name" value="DUF1618"/>
</dbReference>
<feature type="compositionally biased region" description="Basic residues" evidence="1">
    <location>
        <begin position="139"/>
        <end position="150"/>
    </location>
</feature>
<dbReference type="Gramene" id="TVU15366">
    <property type="protein sequence ID" value="TVU15366"/>
    <property type="gene ID" value="EJB05_38884"/>
</dbReference>
<feature type="non-terminal residue" evidence="3">
    <location>
        <position position="1"/>
    </location>
</feature>